<dbReference type="KEGG" id="vg:14013286"/>
<sequence length="73" mass="8172">MGFWSMVFGSSWEYAPTLEPAKGASDLSPIKEPPKPRPKTGAAAMMPQEVPLDTLYLKYGGNWHKYVRVDDDN</sequence>
<name>H6WXB1_9CAUD</name>
<gene>
    <name evidence="2" type="ORF">pVp-1_0020</name>
</gene>
<dbReference type="Proteomes" id="UP000007520">
    <property type="component" value="Segment"/>
</dbReference>
<accession>H6WXB1</accession>
<proteinExistence type="predicted"/>
<protein>
    <submittedName>
        <fullName evidence="2">Uncharacterized protein</fullName>
    </submittedName>
</protein>
<evidence type="ECO:0000313" key="2">
    <source>
        <dbReference type="EMBL" id="AFB83877.1"/>
    </source>
</evidence>
<dbReference type="EMBL" id="JQ340389">
    <property type="protein sequence ID" value="AFB83877.1"/>
    <property type="molecule type" value="Genomic_DNA"/>
</dbReference>
<evidence type="ECO:0000313" key="3">
    <source>
        <dbReference type="Proteomes" id="UP000007520"/>
    </source>
</evidence>
<dbReference type="GeneID" id="14013286"/>
<keyword evidence="3" id="KW-1185">Reference proteome</keyword>
<evidence type="ECO:0000256" key="1">
    <source>
        <dbReference type="SAM" id="MobiDB-lite"/>
    </source>
</evidence>
<organism evidence="2 3">
    <name type="scientific">Vibrio phage pVp-1</name>
    <dbReference type="NCBI Taxonomy" id="1150989"/>
    <lineage>
        <taxon>Viruses</taxon>
        <taxon>Duplodnaviria</taxon>
        <taxon>Heunggongvirae</taxon>
        <taxon>Uroviricota</taxon>
        <taxon>Caudoviricetes</taxon>
        <taxon>Demerecviridae</taxon>
        <taxon>Ermolyevavirinae</taxon>
        <taxon>Vipunavirus</taxon>
        <taxon>Vipunavirus pVp1</taxon>
    </lineage>
</organism>
<feature type="region of interest" description="Disordered" evidence="1">
    <location>
        <begin position="19"/>
        <end position="45"/>
    </location>
</feature>
<reference evidence="2 3" key="1">
    <citation type="journal article" date="2012" name="J. Virol.">
        <title>Complete Genome Sequence of a Novel Marine Siphovirus, pVp-1, Infecting Vibrio parahaemolyticus.</title>
        <authorList>
            <person name="Kim J.H."/>
            <person name="Jun J.W."/>
            <person name="Choresca C.H."/>
            <person name="Shin S.P."/>
            <person name="Han J.E."/>
            <person name="Park S.C."/>
        </authorList>
    </citation>
    <scope>NUCLEOTIDE SEQUENCE [LARGE SCALE GENOMIC DNA]</scope>
</reference>
<dbReference type="RefSeq" id="YP_007007843.1">
    <property type="nucleotide sequence ID" value="NC_019529.1"/>
</dbReference>